<keyword evidence="4" id="KW-0862">Zinc</keyword>
<evidence type="ECO:0000256" key="2">
    <source>
        <dbReference type="ARBA" id="ARBA00022723"/>
    </source>
</evidence>
<dbReference type="EMBL" id="WNTK01000800">
    <property type="protein sequence ID" value="KAG9468618.1"/>
    <property type="molecule type" value="Genomic_DNA"/>
</dbReference>
<evidence type="ECO:0000313" key="12">
    <source>
        <dbReference type="Proteomes" id="UP000770717"/>
    </source>
</evidence>
<dbReference type="InterPro" id="IPR000315">
    <property type="entry name" value="Znf_B-box"/>
</dbReference>
<dbReference type="PROSITE" id="PS50119">
    <property type="entry name" value="ZF_BBOX"/>
    <property type="match status" value="1"/>
</dbReference>
<dbReference type="Gene3D" id="4.10.830.40">
    <property type="match status" value="1"/>
</dbReference>
<feature type="domain" description="RING-type" evidence="8">
    <location>
        <begin position="12"/>
        <end position="55"/>
    </location>
</feature>
<dbReference type="InterPro" id="IPR051051">
    <property type="entry name" value="E3_ubiq-ligase_TRIM/RNF"/>
</dbReference>
<keyword evidence="1" id="KW-0399">Innate immunity</keyword>
<dbReference type="InterPro" id="IPR017907">
    <property type="entry name" value="Znf_RING_CS"/>
</dbReference>
<dbReference type="InterPro" id="IPR001841">
    <property type="entry name" value="Znf_RING"/>
</dbReference>
<evidence type="ECO:0000256" key="7">
    <source>
        <dbReference type="SAM" id="Coils"/>
    </source>
</evidence>
<dbReference type="PRINTS" id="PR01407">
    <property type="entry name" value="BUTYPHLNCDUF"/>
</dbReference>
<feature type="domain" description="B box-type" evidence="9">
    <location>
        <begin position="135"/>
        <end position="176"/>
    </location>
</feature>
<dbReference type="SMART" id="SM00184">
    <property type="entry name" value="RING"/>
    <property type="match status" value="1"/>
</dbReference>
<keyword evidence="2" id="KW-0479">Metal-binding</keyword>
<feature type="coiled-coil region" evidence="7">
    <location>
        <begin position="191"/>
        <end position="225"/>
    </location>
</feature>
<dbReference type="AlphaFoldDB" id="A0A8J6JMR7"/>
<dbReference type="SMART" id="SM00449">
    <property type="entry name" value="SPRY"/>
    <property type="match status" value="1"/>
</dbReference>
<dbReference type="GO" id="GO:0008270">
    <property type="term" value="F:zinc ion binding"/>
    <property type="evidence" value="ECO:0007669"/>
    <property type="project" value="UniProtKB-KW"/>
</dbReference>
<evidence type="ECO:0000256" key="3">
    <source>
        <dbReference type="ARBA" id="ARBA00022771"/>
    </source>
</evidence>
<keyword evidence="5" id="KW-0391">Immunity</keyword>
<comment type="caution">
    <text evidence="11">The sequence shown here is derived from an EMBL/GenBank/DDBJ whole genome shotgun (WGS) entry which is preliminary data.</text>
</comment>
<accession>A0A8J6JMR7</accession>
<reference evidence="11" key="1">
    <citation type="thesis" date="2020" institute="ProQuest LLC" country="789 East Eisenhower Parkway, Ann Arbor, MI, USA">
        <title>Comparative Genomics and Chromosome Evolution.</title>
        <authorList>
            <person name="Mudd A.B."/>
        </authorList>
    </citation>
    <scope>NUCLEOTIDE SEQUENCE</scope>
    <source>
        <strain evidence="11">HN-11 Male</strain>
        <tissue evidence="11">Kidney and liver</tissue>
    </source>
</reference>
<evidence type="ECO:0000259" key="8">
    <source>
        <dbReference type="PROSITE" id="PS50089"/>
    </source>
</evidence>
<dbReference type="InterPro" id="IPR001870">
    <property type="entry name" value="B30.2/SPRY"/>
</dbReference>
<feature type="domain" description="B30.2/SPRY" evidence="10">
    <location>
        <begin position="332"/>
        <end position="525"/>
    </location>
</feature>
<dbReference type="SUPFAM" id="SSF57845">
    <property type="entry name" value="B-box zinc-binding domain"/>
    <property type="match status" value="1"/>
</dbReference>
<dbReference type="SUPFAM" id="SSF57850">
    <property type="entry name" value="RING/U-box"/>
    <property type="match status" value="1"/>
</dbReference>
<dbReference type="GO" id="GO:0045087">
    <property type="term" value="P:innate immune response"/>
    <property type="evidence" value="ECO:0007669"/>
    <property type="project" value="UniProtKB-KW"/>
</dbReference>
<dbReference type="PROSITE" id="PS00518">
    <property type="entry name" value="ZF_RING_1"/>
    <property type="match status" value="1"/>
</dbReference>
<dbReference type="PROSITE" id="PS50089">
    <property type="entry name" value="ZF_RING_2"/>
    <property type="match status" value="1"/>
</dbReference>
<proteinExistence type="predicted"/>
<keyword evidence="7" id="KW-0175">Coiled coil</keyword>
<dbReference type="SMART" id="SM00336">
    <property type="entry name" value="BBOX"/>
    <property type="match status" value="1"/>
</dbReference>
<keyword evidence="12" id="KW-1185">Reference proteome</keyword>
<dbReference type="Gene3D" id="2.60.120.920">
    <property type="match status" value="1"/>
</dbReference>
<dbReference type="InterPro" id="IPR003879">
    <property type="entry name" value="Butyrophylin_SPRY"/>
</dbReference>
<dbReference type="Proteomes" id="UP000770717">
    <property type="component" value="Unassembled WGS sequence"/>
</dbReference>
<evidence type="ECO:0000256" key="1">
    <source>
        <dbReference type="ARBA" id="ARBA00022588"/>
    </source>
</evidence>
<gene>
    <name evidence="11" type="ORF">GDO78_022310</name>
</gene>
<dbReference type="SUPFAM" id="SSF49899">
    <property type="entry name" value="Concanavalin A-like lectins/glucanases"/>
    <property type="match status" value="1"/>
</dbReference>
<protein>
    <submittedName>
        <fullName evidence="11">Uncharacterized protein</fullName>
    </submittedName>
</protein>
<evidence type="ECO:0000256" key="6">
    <source>
        <dbReference type="PROSITE-ProRule" id="PRU00024"/>
    </source>
</evidence>
<dbReference type="InterPro" id="IPR013083">
    <property type="entry name" value="Znf_RING/FYVE/PHD"/>
</dbReference>
<dbReference type="Pfam" id="PF00622">
    <property type="entry name" value="SPRY"/>
    <property type="match status" value="1"/>
</dbReference>
<dbReference type="PANTHER" id="PTHR25465:SF41">
    <property type="entry name" value="E3 UBIQUITIN-PROTEIN LIGASE RNF135"/>
    <property type="match status" value="1"/>
</dbReference>
<dbReference type="Gene3D" id="3.30.160.60">
    <property type="entry name" value="Classic Zinc Finger"/>
    <property type="match status" value="1"/>
</dbReference>
<name>A0A8J6JMR7_ELECQ</name>
<dbReference type="InterPro" id="IPR013320">
    <property type="entry name" value="ConA-like_dom_sf"/>
</dbReference>
<evidence type="ECO:0000259" key="9">
    <source>
        <dbReference type="PROSITE" id="PS50119"/>
    </source>
</evidence>
<dbReference type="PANTHER" id="PTHR25465">
    <property type="entry name" value="B-BOX DOMAIN CONTAINING"/>
    <property type="match status" value="1"/>
</dbReference>
<sequence>MASADLRDELTCSICLNIFTDPVTLRCGHNFCLVCIDHVMETQVGLGIYSCPACRARFTDRPSLHSNITLRNIAEHFLYFRQEEAEGAIFCTHCINSPVPAVKSCLHCEASLCDNHLRVHSQSQEHVLCEPTTNFSKRKCPLHNEVLKYYCSNDRTCICVTCCLTGDHCGHKVEPLNKASQKKKATLKIILKDLFSLSKEADERLENTQKRSREVQEKATDIKEKVCHLFTDIKRQLEILETKVQAEISRQENHVSDLIRQLEIQKTELSLVICHIEELCNMTDPLTLLQESVAIQFRHAEEMGNKVQDDDDKLSYIGDMDEGLISETFHMGLSDIMSFVKRQIYVKENRCTELDEDTVANNLLLSVDKKAVFWTQKLPDLGHVELPVRFQNCSQVLSMESFCFGRHYWDIETSKHGEWRLGVSYSTIERCGDHSYLGCNDKSWCLCRSNNNQYSVVYDNREIKLSQNISHHKFRLYLDYYGSRLSFYELCSPIRHLYTFIAEFTEPLHVAFYVCGVNTFVRISY</sequence>
<dbReference type="OrthoDB" id="6270329at2759"/>
<evidence type="ECO:0000259" key="10">
    <source>
        <dbReference type="PROSITE" id="PS50188"/>
    </source>
</evidence>
<dbReference type="Gene3D" id="3.30.40.10">
    <property type="entry name" value="Zinc/RING finger domain, C3HC4 (zinc finger)"/>
    <property type="match status" value="1"/>
</dbReference>
<dbReference type="Pfam" id="PF00643">
    <property type="entry name" value="zf-B_box"/>
    <property type="match status" value="1"/>
</dbReference>
<dbReference type="InterPro" id="IPR043136">
    <property type="entry name" value="B30.2/SPRY_sf"/>
</dbReference>
<dbReference type="Pfam" id="PF15227">
    <property type="entry name" value="zf-C3HC4_4"/>
    <property type="match status" value="1"/>
</dbReference>
<evidence type="ECO:0000313" key="11">
    <source>
        <dbReference type="EMBL" id="KAG9468618.1"/>
    </source>
</evidence>
<keyword evidence="3 6" id="KW-0863">Zinc-finger</keyword>
<evidence type="ECO:0000256" key="4">
    <source>
        <dbReference type="ARBA" id="ARBA00022833"/>
    </source>
</evidence>
<dbReference type="PROSITE" id="PS50188">
    <property type="entry name" value="B302_SPRY"/>
    <property type="match status" value="1"/>
</dbReference>
<dbReference type="InterPro" id="IPR003877">
    <property type="entry name" value="SPRY_dom"/>
</dbReference>
<organism evidence="11 12">
    <name type="scientific">Eleutherodactylus coqui</name>
    <name type="common">Puerto Rican coqui</name>
    <dbReference type="NCBI Taxonomy" id="57060"/>
    <lineage>
        <taxon>Eukaryota</taxon>
        <taxon>Metazoa</taxon>
        <taxon>Chordata</taxon>
        <taxon>Craniata</taxon>
        <taxon>Vertebrata</taxon>
        <taxon>Euteleostomi</taxon>
        <taxon>Amphibia</taxon>
        <taxon>Batrachia</taxon>
        <taxon>Anura</taxon>
        <taxon>Neobatrachia</taxon>
        <taxon>Hyloidea</taxon>
        <taxon>Eleutherodactylidae</taxon>
        <taxon>Eleutherodactylinae</taxon>
        <taxon>Eleutherodactylus</taxon>
        <taxon>Eleutherodactylus</taxon>
    </lineage>
</organism>
<evidence type="ECO:0000256" key="5">
    <source>
        <dbReference type="ARBA" id="ARBA00022859"/>
    </source>
</evidence>
<dbReference type="CDD" id="cd19769">
    <property type="entry name" value="Bbox2_TRIM16-like"/>
    <property type="match status" value="1"/>
</dbReference>